<accession>A0ABN3JV37</accession>
<dbReference type="InterPro" id="IPR015422">
    <property type="entry name" value="PyrdxlP-dep_Trfase_small"/>
</dbReference>
<reference evidence="2 3" key="1">
    <citation type="journal article" date="2019" name="Int. J. Syst. Evol. Microbiol.">
        <title>The Global Catalogue of Microorganisms (GCM) 10K type strain sequencing project: providing services to taxonomists for standard genome sequencing and annotation.</title>
        <authorList>
            <consortium name="The Broad Institute Genomics Platform"/>
            <consortium name="The Broad Institute Genome Sequencing Center for Infectious Disease"/>
            <person name="Wu L."/>
            <person name="Ma J."/>
        </authorList>
    </citation>
    <scope>NUCLEOTIDE SEQUENCE [LARGE SCALE GENOMIC DNA]</scope>
    <source>
        <strain evidence="2 3">JCM 3325</strain>
    </source>
</reference>
<dbReference type="GO" id="GO:0008483">
    <property type="term" value="F:transaminase activity"/>
    <property type="evidence" value="ECO:0007669"/>
    <property type="project" value="UniProtKB-KW"/>
</dbReference>
<dbReference type="InterPro" id="IPR015424">
    <property type="entry name" value="PyrdxlP-dep_Trfase"/>
</dbReference>
<name>A0ABN3JV37_9ACTN</name>
<gene>
    <name evidence="2" type="ORF">GCM10010191_64990</name>
</gene>
<dbReference type="PANTHER" id="PTHR43586:SF21">
    <property type="entry name" value="PYRIDOXAL PHOSPHATE (PLP)-DEPENDENT ASPARTATE AMINOTRANSFERASE SUPERFAMILY"/>
    <property type="match status" value="1"/>
</dbReference>
<keyword evidence="2" id="KW-0808">Transferase</keyword>
<keyword evidence="3" id="KW-1185">Reference proteome</keyword>
<dbReference type="Pfam" id="PF00266">
    <property type="entry name" value="Aminotran_5"/>
    <property type="match status" value="1"/>
</dbReference>
<comment type="caution">
    <text evidence="2">The sequence shown here is derived from an EMBL/GenBank/DDBJ whole genome shotgun (WGS) entry which is preliminary data.</text>
</comment>
<organism evidence="2 3">
    <name type="scientific">Actinomadura vinacea</name>
    <dbReference type="NCBI Taxonomy" id="115336"/>
    <lineage>
        <taxon>Bacteria</taxon>
        <taxon>Bacillati</taxon>
        <taxon>Actinomycetota</taxon>
        <taxon>Actinomycetes</taxon>
        <taxon>Streptosporangiales</taxon>
        <taxon>Thermomonosporaceae</taxon>
        <taxon>Actinomadura</taxon>
    </lineage>
</organism>
<dbReference type="PANTHER" id="PTHR43586">
    <property type="entry name" value="CYSTEINE DESULFURASE"/>
    <property type="match status" value="1"/>
</dbReference>
<protein>
    <submittedName>
        <fullName evidence="2">Aminotransferase class V-fold PLP-dependent enzyme</fullName>
    </submittedName>
</protein>
<evidence type="ECO:0000313" key="3">
    <source>
        <dbReference type="Proteomes" id="UP001501231"/>
    </source>
</evidence>
<dbReference type="InterPro" id="IPR015421">
    <property type="entry name" value="PyrdxlP-dep_Trfase_major"/>
</dbReference>
<evidence type="ECO:0000259" key="1">
    <source>
        <dbReference type="Pfam" id="PF00266"/>
    </source>
</evidence>
<feature type="domain" description="Aminotransferase class V" evidence="1">
    <location>
        <begin position="152"/>
        <end position="316"/>
    </location>
</feature>
<proteinExistence type="predicted"/>
<dbReference type="Gene3D" id="3.90.1150.10">
    <property type="entry name" value="Aspartate Aminotransferase, domain 1"/>
    <property type="match status" value="1"/>
</dbReference>
<dbReference type="SUPFAM" id="SSF53383">
    <property type="entry name" value="PLP-dependent transferases"/>
    <property type="match status" value="1"/>
</dbReference>
<dbReference type="Gene3D" id="3.40.640.10">
    <property type="entry name" value="Type I PLP-dependent aspartate aminotransferase-like (Major domain)"/>
    <property type="match status" value="1"/>
</dbReference>
<dbReference type="Proteomes" id="UP001501231">
    <property type="component" value="Unassembled WGS sequence"/>
</dbReference>
<keyword evidence="2" id="KW-0032">Aminotransferase</keyword>
<evidence type="ECO:0000313" key="2">
    <source>
        <dbReference type="EMBL" id="GAA2440322.1"/>
    </source>
</evidence>
<dbReference type="InterPro" id="IPR000192">
    <property type="entry name" value="Aminotrans_V_dom"/>
</dbReference>
<dbReference type="EMBL" id="BAAARW010000024">
    <property type="protein sequence ID" value="GAA2440322.1"/>
    <property type="molecule type" value="Genomic_DNA"/>
</dbReference>
<sequence>MCYGCGVAEDRDMADTISAAIRDAPEPPEPLDARTARREFAPRGAFLNTASYGLPPRGAHEAMLAAERDRAAGLLTTGMGDEAVRRARALFGRLVGLPPERIACGPQVSYFVGLVAASLPARATVLVADGDFTSLLFPFLARPGLVVRSVPLERIAGAVDGDVDLVAVSAVQSADGRVAAMDELIGAARAHGARVLLDATQAVGWLPVPADRVDLLVCGGYKWLMGPRGTCFLAGTAEALAELPAIGAGWYAGADVWDSIYGAPLRLAGDARRLDLSPAWQSWVGQVPALELLARVGVAAVHAHDLALANRFRAGLGLPPGDSAIVSVPVAEGTAELLAAHEVIAAVRAGRLRCAFHLSTSEQDVDRALELLSGRVTAGARRDDQPR</sequence>